<sequence length="420" mass="47053">MFLSNIDQAVSFPVETLFFFQVPKDKKLSTNDIPERIKKATCELLVPYYYMAGRLSFNCETKRLELICNNAGISFVSAKSKLTLADLGNLSLPNPSFGQFLHRQGLYKNLCELSLLTIQVTRFQCGGFSVGFLTNHAILDGKAASHMFLNLASICKDGNLKVPLIHHDRTHIKARDPLIINFPHEEYIKLPKISSMATAFTTSYESSPSPLIFAKKYSQKLFKFDNEMISHLKAKSMVSCSSFEAIVAHIWKERTKVIFKDPNELSTVFFAVDIRSKISPPLPDGFVGNAIITAFATSRVADITKNSISFGVKLIKEGKERVNEEYVRSVIDWLEIYKGIPATINGNFYVSAWWKLPFGDLDFGFGMPTHVSPIVSGNDEFVLLLSERNGGQHGEGGGVNAWISLEPHKMNQFQANIYNI</sequence>
<dbReference type="Proteomes" id="UP000596660">
    <property type="component" value="Unplaced"/>
</dbReference>
<dbReference type="Gene3D" id="3.30.559.10">
    <property type="entry name" value="Chloramphenicol acetyltransferase-like domain"/>
    <property type="match status" value="2"/>
</dbReference>
<dbReference type="EnsemblPlants" id="AUR62024039-RA">
    <property type="protein sequence ID" value="AUR62024039-RA:cds"/>
    <property type="gene ID" value="AUR62024039"/>
</dbReference>
<dbReference type="InterPro" id="IPR050317">
    <property type="entry name" value="Plant_Fungal_Acyltransferase"/>
</dbReference>
<name>A0A803M6G6_CHEQI</name>
<dbReference type="PANTHER" id="PTHR31642">
    <property type="entry name" value="TRICHOTHECENE 3-O-ACETYLTRANSFERASE"/>
    <property type="match status" value="1"/>
</dbReference>
<reference evidence="2" key="1">
    <citation type="journal article" date="2017" name="Nature">
        <title>The genome of Chenopodium quinoa.</title>
        <authorList>
            <person name="Jarvis D.E."/>
            <person name="Ho Y.S."/>
            <person name="Lightfoot D.J."/>
            <person name="Schmoeckel S.M."/>
            <person name="Li B."/>
            <person name="Borm T.J.A."/>
            <person name="Ohyanagi H."/>
            <person name="Mineta K."/>
            <person name="Michell C.T."/>
            <person name="Saber N."/>
            <person name="Kharbatia N.M."/>
            <person name="Rupper R.R."/>
            <person name="Sharp A.R."/>
            <person name="Dally N."/>
            <person name="Boughton B.A."/>
            <person name="Woo Y.H."/>
            <person name="Gao G."/>
            <person name="Schijlen E.G.W.M."/>
            <person name="Guo X."/>
            <person name="Momin A.A."/>
            <person name="Negrao S."/>
            <person name="Al-Babili S."/>
            <person name="Gehring C."/>
            <person name="Roessner U."/>
            <person name="Jung C."/>
            <person name="Murphy K."/>
            <person name="Arold S.T."/>
            <person name="Gojobori T."/>
            <person name="van der Linden C.G."/>
            <person name="van Loo E.N."/>
            <person name="Jellen E.N."/>
            <person name="Maughan P.J."/>
            <person name="Tester M."/>
        </authorList>
    </citation>
    <scope>NUCLEOTIDE SEQUENCE [LARGE SCALE GENOMIC DNA]</scope>
    <source>
        <strain evidence="2">cv. PI 614886</strain>
    </source>
</reference>
<dbReference type="OMA" id="PQINYPH"/>
<organism evidence="2 3">
    <name type="scientific">Chenopodium quinoa</name>
    <name type="common">Quinoa</name>
    <dbReference type="NCBI Taxonomy" id="63459"/>
    <lineage>
        <taxon>Eukaryota</taxon>
        <taxon>Viridiplantae</taxon>
        <taxon>Streptophyta</taxon>
        <taxon>Embryophyta</taxon>
        <taxon>Tracheophyta</taxon>
        <taxon>Spermatophyta</taxon>
        <taxon>Magnoliopsida</taxon>
        <taxon>eudicotyledons</taxon>
        <taxon>Gunneridae</taxon>
        <taxon>Pentapetalae</taxon>
        <taxon>Caryophyllales</taxon>
        <taxon>Chenopodiaceae</taxon>
        <taxon>Chenopodioideae</taxon>
        <taxon>Atripliceae</taxon>
        <taxon>Chenopodium</taxon>
    </lineage>
</organism>
<keyword evidence="3" id="KW-1185">Reference proteome</keyword>
<dbReference type="Gramene" id="AUR62024039-RA">
    <property type="protein sequence ID" value="AUR62024039-RA:cds"/>
    <property type="gene ID" value="AUR62024039"/>
</dbReference>
<evidence type="ECO:0000313" key="2">
    <source>
        <dbReference type="EnsemblPlants" id="AUR62024039-RA:cds"/>
    </source>
</evidence>
<accession>A0A803M6G6</accession>
<comment type="similarity">
    <text evidence="1">Belongs to the plant acyltransferase family.</text>
</comment>
<dbReference type="GO" id="GO:0016747">
    <property type="term" value="F:acyltransferase activity, transferring groups other than amino-acyl groups"/>
    <property type="evidence" value="ECO:0007669"/>
    <property type="project" value="TreeGrafter"/>
</dbReference>
<reference evidence="2" key="2">
    <citation type="submission" date="2021-03" db="UniProtKB">
        <authorList>
            <consortium name="EnsemblPlants"/>
        </authorList>
    </citation>
    <scope>IDENTIFICATION</scope>
</reference>
<evidence type="ECO:0000313" key="3">
    <source>
        <dbReference type="Proteomes" id="UP000596660"/>
    </source>
</evidence>
<protein>
    <submittedName>
        <fullName evidence="2">Uncharacterized protein</fullName>
    </submittedName>
</protein>
<dbReference type="InterPro" id="IPR023213">
    <property type="entry name" value="CAT-like_dom_sf"/>
</dbReference>
<evidence type="ECO:0000256" key="1">
    <source>
        <dbReference type="ARBA" id="ARBA00009861"/>
    </source>
</evidence>
<dbReference type="AlphaFoldDB" id="A0A803M6G6"/>
<dbReference type="PANTHER" id="PTHR31642:SF231">
    <property type="entry name" value="BAHD FAMILY ACYLTRANSFERASE, CLADE V"/>
    <property type="match status" value="1"/>
</dbReference>
<proteinExistence type="inferred from homology"/>
<dbReference type="Pfam" id="PF02458">
    <property type="entry name" value="Transferase"/>
    <property type="match status" value="1"/>
</dbReference>